<dbReference type="Proteomes" id="UP001303889">
    <property type="component" value="Unassembled WGS sequence"/>
</dbReference>
<accession>A0AAN6RVD2</accession>
<gene>
    <name evidence="1" type="ORF">C8A05DRAFT_32367</name>
</gene>
<reference evidence="1" key="2">
    <citation type="submission" date="2023-05" db="EMBL/GenBank/DDBJ databases">
        <authorList>
            <consortium name="Lawrence Berkeley National Laboratory"/>
            <person name="Steindorff A."/>
            <person name="Hensen N."/>
            <person name="Bonometti L."/>
            <person name="Westerberg I."/>
            <person name="Brannstrom I.O."/>
            <person name="Guillou S."/>
            <person name="Cros-Aarteil S."/>
            <person name="Calhoun S."/>
            <person name="Haridas S."/>
            <person name="Kuo A."/>
            <person name="Mondo S."/>
            <person name="Pangilinan J."/>
            <person name="Riley R."/>
            <person name="Labutti K."/>
            <person name="Andreopoulos B."/>
            <person name="Lipzen A."/>
            <person name="Chen C."/>
            <person name="Yanf M."/>
            <person name="Daum C."/>
            <person name="Ng V."/>
            <person name="Clum A."/>
            <person name="Ohm R."/>
            <person name="Martin F."/>
            <person name="Silar P."/>
            <person name="Natvig D."/>
            <person name="Lalanne C."/>
            <person name="Gautier V."/>
            <person name="Ament-Velasquez S.L."/>
            <person name="Kruys A."/>
            <person name="Hutchinson M.I."/>
            <person name="Powell A.J."/>
            <person name="Barry K."/>
            <person name="Miller A.N."/>
            <person name="Grigoriev I.V."/>
            <person name="Debuchy R."/>
            <person name="Gladieux P."/>
            <person name="Thoren M.H."/>
            <person name="Johannesson H."/>
        </authorList>
    </citation>
    <scope>NUCLEOTIDE SEQUENCE</scope>
    <source>
        <strain evidence="1">CBS 103.79</strain>
    </source>
</reference>
<comment type="caution">
    <text evidence="1">The sequence shown here is derived from an EMBL/GenBank/DDBJ whole genome shotgun (WGS) entry which is preliminary data.</text>
</comment>
<protein>
    <submittedName>
        <fullName evidence="1">Uncharacterized protein</fullName>
    </submittedName>
</protein>
<dbReference type="EMBL" id="MU855425">
    <property type="protein sequence ID" value="KAK3903873.1"/>
    <property type="molecule type" value="Genomic_DNA"/>
</dbReference>
<keyword evidence="2" id="KW-1185">Reference proteome</keyword>
<evidence type="ECO:0000313" key="1">
    <source>
        <dbReference type="EMBL" id="KAK3903873.1"/>
    </source>
</evidence>
<organism evidence="1 2">
    <name type="scientific">Staphylotrichum tortipilum</name>
    <dbReference type="NCBI Taxonomy" id="2831512"/>
    <lineage>
        <taxon>Eukaryota</taxon>
        <taxon>Fungi</taxon>
        <taxon>Dikarya</taxon>
        <taxon>Ascomycota</taxon>
        <taxon>Pezizomycotina</taxon>
        <taxon>Sordariomycetes</taxon>
        <taxon>Sordariomycetidae</taxon>
        <taxon>Sordariales</taxon>
        <taxon>Chaetomiaceae</taxon>
        <taxon>Staphylotrichum</taxon>
    </lineage>
</organism>
<proteinExistence type="predicted"/>
<reference evidence="1" key="1">
    <citation type="journal article" date="2023" name="Mol. Phylogenet. Evol.">
        <title>Genome-scale phylogeny and comparative genomics of the fungal order Sordariales.</title>
        <authorList>
            <person name="Hensen N."/>
            <person name="Bonometti L."/>
            <person name="Westerberg I."/>
            <person name="Brannstrom I.O."/>
            <person name="Guillou S."/>
            <person name="Cros-Aarteil S."/>
            <person name="Calhoun S."/>
            <person name="Haridas S."/>
            <person name="Kuo A."/>
            <person name="Mondo S."/>
            <person name="Pangilinan J."/>
            <person name="Riley R."/>
            <person name="LaButti K."/>
            <person name="Andreopoulos B."/>
            <person name="Lipzen A."/>
            <person name="Chen C."/>
            <person name="Yan M."/>
            <person name="Daum C."/>
            <person name="Ng V."/>
            <person name="Clum A."/>
            <person name="Steindorff A."/>
            <person name="Ohm R.A."/>
            <person name="Martin F."/>
            <person name="Silar P."/>
            <person name="Natvig D.O."/>
            <person name="Lalanne C."/>
            <person name="Gautier V."/>
            <person name="Ament-Velasquez S.L."/>
            <person name="Kruys A."/>
            <person name="Hutchinson M.I."/>
            <person name="Powell A.J."/>
            <person name="Barry K."/>
            <person name="Miller A.N."/>
            <person name="Grigoriev I.V."/>
            <person name="Debuchy R."/>
            <person name="Gladieux P."/>
            <person name="Hiltunen Thoren M."/>
            <person name="Johannesson H."/>
        </authorList>
    </citation>
    <scope>NUCLEOTIDE SEQUENCE</scope>
    <source>
        <strain evidence="1">CBS 103.79</strain>
    </source>
</reference>
<evidence type="ECO:0000313" key="2">
    <source>
        <dbReference type="Proteomes" id="UP001303889"/>
    </source>
</evidence>
<dbReference type="AlphaFoldDB" id="A0AAN6RVD2"/>
<sequence length="329" mass="36142">MASSIPFTLEDAQQDRTSTAVLYRIRVSTTPATGPTIRYLTAPRRPGSYSYIPDFRGELLAFATVPGGDWNLGHLGVNDEAKFILASCETAQLDEKIGIRDARPAWHDAKVELIDLLDAFYAGRKIRHDQREANKTGHDNDSEDDDDNRIDIQCVNHVSALILPNPGLAVGDLNKSQPATAAADDIIGVWAWQPGHAHGIAAESDAYSLIQSRDPGLAPRFLGHIVDNKNMRDERVVGFLLKRVDGGKVREAGPGDVDKCREALARLFGVGVMYPRLWRHSFLVREGGDVVLQGFGGAFETADRGVLEARLEELEEVLNGSSELERYNS</sequence>
<name>A0AAN6RVD2_9PEZI</name>